<name>A0A378TJE0_9MYCO</name>
<protein>
    <submittedName>
        <fullName evidence="2">Uncharacterized protein</fullName>
    </submittedName>
</protein>
<dbReference type="EMBL" id="UGQT01000001">
    <property type="protein sequence ID" value="STZ60674.1"/>
    <property type="molecule type" value="Genomic_DNA"/>
</dbReference>
<sequence>MNEPVDHNGVVERLQRRLAREKSARLQAEAIAERVASDRWELRKQLEDKLALRTAELQAARRAASELLTVRRRGRAARTHTLRTTLTALFYFAESLTESEPLRAAQIAELRRLLSDMQAVLDSQAGGSAAPADVGPPSEALLPDIIAALETGWHQVAARGGKLLLLDIDVPPGPVPSAVMDEADDVVLGAIRERLGSPEPVIELRLSVGPGGLTAR</sequence>
<organism evidence="2 3">
    <name type="scientific">Mycolicibacterium tokaiense</name>
    <dbReference type="NCBI Taxonomy" id="39695"/>
    <lineage>
        <taxon>Bacteria</taxon>
        <taxon>Bacillati</taxon>
        <taxon>Actinomycetota</taxon>
        <taxon>Actinomycetes</taxon>
        <taxon>Mycobacteriales</taxon>
        <taxon>Mycobacteriaceae</taxon>
        <taxon>Mycolicibacterium</taxon>
    </lineage>
</organism>
<reference evidence="2 3" key="1">
    <citation type="submission" date="2018-06" db="EMBL/GenBank/DDBJ databases">
        <authorList>
            <consortium name="Pathogen Informatics"/>
            <person name="Doyle S."/>
        </authorList>
    </citation>
    <scope>NUCLEOTIDE SEQUENCE [LARGE SCALE GENOMIC DNA]</scope>
    <source>
        <strain evidence="2 3">NCTC10821</strain>
    </source>
</reference>
<dbReference type="Proteomes" id="UP000254978">
    <property type="component" value="Unassembled WGS sequence"/>
</dbReference>
<dbReference type="OrthoDB" id="4629634at2"/>
<dbReference type="AlphaFoldDB" id="A0A378TJE0"/>
<evidence type="ECO:0000313" key="3">
    <source>
        <dbReference type="Proteomes" id="UP000254978"/>
    </source>
</evidence>
<proteinExistence type="predicted"/>
<dbReference type="RefSeq" id="WP_115279775.1">
    <property type="nucleotide sequence ID" value="NZ_AP022600.1"/>
</dbReference>
<accession>A0A378TJE0</accession>
<keyword evidence="3" id="KW-1185">Reference proteome</keyword>
<evidence type="ECO:0000313" key="2">
    <source>
        <dbReference type="EMBL" id="STZ60674.1"/>
    </source>
</evidence>
<keyword evidence="1" id="KW-0175">Coiled coil</keyword>
<evidence type="ECO:0000256" key="1">
    <source>
        <dbReference type="SAM" id="Coils"/>
    </source>
</evidence>
<feature type="coiled-coil region" evidence="1">
    <location>
        <begin position="11"/>
        <end position="63"/>
    </location>
</feature>
<gene>
    <name evidence="2" type="ORF">NCTC10821_04218</name>
</gene>